<dbReference type="Gene3D" id="3.40.309.10">
    <property type="entry name" value="Aldehyde Dehydrogenase, Chain A, domain 2"/>
    <property type="match status" value="1"/>
</dbReference>
<sequence>MIVDDIYEEALAQLEDAGGYLCETGERNRIEQALFPDGHGSLNGDLIARPVSELASAANIELDDNKETSFLMIKARGVGPQHPLSGEKLSLVLTVYRAEDIESAIKMTTNILDYEGAGHSCCLHTTIDEHIDRVGQSVPVCRVMINQPTCYGNGGNFNNGMPFTLSMGGGTWGGNQLDENLQYTHFINRTTVAEKIEPNEPDDDELFGSYFEKYGR</sequence>
<evidence type="ECO:0000313" key="1">
    <source>
        <dbReference type="EMBL" id="ABQ75776.1"/>
    </source>
</evidence>
<dbReference type="InterPro" id="IPR016162">
    <property type="entry name" value="Ald_DH_N"/>
</dbReference>
<dbReference type="EMBL" id="EF583982">
    <property type="protein sequence ID" value="ABQ75776.1"/>
    <property type="molecule type" value="Genomic_DNA"/>
</dbReference>
<accession>A5YS19</accession>
<protein>
    <submittedName>
        <fullName evidence="1">Aldehyde dehydrogenase</fullName>
    </submittedName>
</protein>
<dbReference type="Gene3D" id="3.40.605.10">
    <property type="entry name" value="Aldehyde Dehydrogenase, Chain A, domain 1"/>
    <property type="match status" value="1"/>
</dbReference>
<dbReference type="GO" id="GO:0016620">
    <property type="term" value="F:oxidoreductase activity, acting on the aldehyde or oxo group of donors, NAD or NADP as acceptor"/>
    <property type="evidence" value="ECO:0007669"/>
    <property type="project" value="InterPro"/>
</dbReference>
<dbReference type="SUPFAM" id="SSF53720">
    <property type="entry name" value="ALDH-like"/>
    <property type="match status" value="1"/>
</dbReference>
<proteinExistence type="predicted"/>
<organism evidence="1">
    <name type="scientific">uncultured haloarchaeon</name>
    <dbReference type="NCBI Taxonomy" id="160804"/>
    <lineage>
        <taxon>Archaea</taxon>
        <taxon>Methanobacteriati</taxon>
        <taxon>Methanobacteriota</taxon>
        <taxon>Stenosarchaea group</taxon>
        <taxon>Halobacteria</taxon>
        <taxon>Halobacteriales</taxon>
        <taxon>Halobacteriaceae</taxon>
        <taxon>environmental samples</taxon>
    </lineage>
</organism>
<dbReference type="InterPro" id="IPR016163">
    <property type="entry name" value="Ald_DH_C"/>
</dbReference>
<dbReference type="AlphaFoldDB" id="A5YS19"/>
<reference evidence="1" key="1">
    <citation type="journal article" date="2007" name="ISME J.">
        <title>Genomic plasticity in prokaryotes: the case of the square haloarchaeon.</title>
        <authorList>
            <person name="Cuadros-Orellana S."/>
            <person name="Martin-Cuadrado A.B."/>
            <person name="Legault B."/>
            <person name="D'Auria G."/>
            <person name="Zhaxybayeva O."/>
            <person name="Papke R.T."/>
            <person name="Rodriguez-Valera F."/>
        </authorList>
    </citation>
    <scope>NUCLEOTIDE SEQUENCE</scope>
</reference>
<dbReference type="InterPro" id="IPR016161">
    <property type="entry name" value="Ald_DH/histidinol_DH"/>
</dbReference>
<name>A5YS19_9EURY</name>